<dbReference type="eggNOG" id="KOG0040">
    <property type="taxonomic scope" value="Eukaryota"/>
</dbReference>
<dbReference type="Proteomes" id="UP000008068">
    <property type="component" value="Unassembled WGS sequence"/>
</dbReference>
<dbReference type="HOGENOM" id="CLU_748476_0_0_1"/>
<protein>
    <submittedName>
        <fullName evidence="2">Uncharacterized protein</fullName>
    </submittedName>
</protein>
<dbReference type="InParanoid" id="G0MX98"/>
<organism evidence="3">
    <name type="scientific">Caenorhabditis brenneri</name>
    <name type="common">Nematode worm</name>
    <dbReference type="NCBI Taxonomy" id="135651"/>
    <lineage>
        <taxon>Eukaryota</taxon>
        <taxon>Metazoa</taxon>
        <taxon>Ecdysozoa</taxon>
        <taxon>Nematoda</taxon>
        <taxon>Chromadorea</taxon>
        <taxon>Rhabditida</taxon>
        <taxon>Rhabditina</taxon>
        <taxon>Rhabditomorpha</taxon>
        <taxon>Rhabditoidea</taxon>
        <taxon>Rhabditidae</taxon>
        <taxon>Peloderinae</taxon>
        <taxon>Caenorhabditis</taxon>
    </lineage>
</organism>
<feature type="region of interest" description="Disordered" evidence="1">
    <location>
        <begin position="329"/>
        <end position="370"/>
    </location>
</feature>
<feature type="compositionally biased region" description="Basic and acidic residues" evidence="1">
    <location>
        <begin position="342"/>
        <end position="356"/>
    </location>
</feature>
<accession>G0MX98</accession>
<evidence type="ECO:0000313" key="2">
    <source>
        <dbReference type="EMBL" id="EGT46656.1"/>
    </source>
</evidence>
<evidence type="ECO:0000313" key="3">
    <source>
        <dbReference type="Proteomes" id="UP000008068"/>
    </source>
</evidence>
<keyword evidence="3" id="KW-1185">Reference proteome</keyword>
<dbReference type="EMBL" id="GL379818">
    <property type="protein sequence ID" value="EGT46656.1"/>
    <property type="molecule type" value="Genomic_DNA"/>
</dbReference>
<evidence type="ECO:0000256" key="1">
    <source>
        <dbReference type="SAM" id="MobiDB-lite"/>
    </source>
</evidence>
<dbReference type="AlphaFoldDB" id="G0MX98"/>
<gene>
    <name evidence="2" type="ORF">CAEBREN_19968</name>
</gene>
<dbReference type="STRING" id="135651.G0MX98"/>
<dbReference type="Gene3D" id="1.20.58.60">
    <property type="match status" value="1"/>
</dbReference>
<sequence>MADENIDENIEPQERVLTDDETASKFFHDVEVQLIWMAHKEKTMEIRKIGPNAEENRKLIENHAEMVEENDIHALQCNEIWNAGGRLLQIGHFTSYVVGVKLRSLRGAWEGYSLKFNKMSKEITYAQKVNLGNVYQLETDQAVLWINGRHARVLLTAYGADVASTDAFFLHHFAICLEVKDFLQTVTRLRHNGPICMMRENLLWPPVSEQDLLKLRQRNEDIFSAQLKLENAYDRLNELIATTNGKFVERYQEHSIFAENISSEEGLHLLEARGQQLKLERDRLFSEAGEPAVALELAVVKESSLFNKPVQELAAAEIVVAPGSSVQMDEAVDFQEENTNNKAHEGEGEARKRPQSAEEVDSSQKKRPKN</sequence>
<proteinExistence type="predicted"/>
<reference evidence="3" key="1">
    <citation type="submission" date="2011-07" db="EMBL/GenBank/DDBJ databases">
        <authorList>
            <consortium name="Caenorhabditis brenneri Sequencing and Analysis Consortium"/>
            <person name="Wilson R.K."/>
        </authorList>
    </citation>
    <scope>NUCLEOTIDE SEQUENCE [LARGE SCALE GENOMIC DNA]</scope>
    <source>
        <strain evidence="3">PB2801</strain>
    </source>
</reference>
<name>G0MX98_CAEBE</name>
<dbReference type="SUPFAM" id="SSF46966">
    <property type="entry name" value="Spectrin repeat"/>
    <property type="match status" value="1"/>
</dbReference>